<feature type="transmembrane region" description="Helical" evidence="1">
    <location>
        <begin position="118"/>
        <end position="140"/>
    </location>
</feature>
<dbReference type="RefSeq" id="WP_089907637.1">
    <property type="nucleotide sequence ID" value="NZ_FOBB01000001.1"/>
</dbReference>
<dbReference type="EMBL" id="FOBB01000001">
    <property type="protein sequence ID" value="SEK99734.1"/>
    <property type="molecule type" value="Genomic_DNA"/>
</dbReference>
<keyword evidence="1" id="KW-0812">Transmembrane</keyword>
<dbReference type="STRING" id="573321.SAMN04488505_1011287"/>
<evidence type="ECO:0000259" key="2">
    <source>
        <dbReference type="Pfam" id="PF07786"/>
    </source>
</evidence>
<keyword evidence="4" id="KW-1185">Reference proteome</keyword>
<proteinExistence type="predicted"/>
<gene>
    <name evidence="3" type="ORF">SAMN04488505_1011287</name>
</gene>
<reference evidence="3 4" key="1">
    <citation type="submission" date="2016-10" db="EMBL/GenBank/DDBJ databases">
        <authorList>
            <person name="de Groot N.N."/>
        </authorList>
    </citation>
    <scope>NUCLEOTIDE SEQUENCE [LARGE SCALE GENOMIC DNA]</scope>
    <source>
        <strain evidence="3 4">DSM 21039</strain>
    </source>
</reference>
<protein>
    <submittedName>
        <fullName evidence="3">Predicted acyltransferase</fullName>
    </submittedName>
</protein>
<keyword evidence="3" id="KW-0012">Acyltransferase</keyword>
<evidence type="ECO:0000313" key="4">
    <source>
        <dbReference type="Proteomes" id="UP000198984"/>
    </source>
</evidence>
<feature type="transmembrane region" description="Helical" evidence="1">
    <location>
        <begin position="147"/>
        <end position="165"/>
    </location>
</feature>
<evidence type="ECO:0000256" key="1">
    <source>
        <dbReference type="SAM" id="Phobius"/>
    </source>
</evidence>
<organism evidence="3 4">
    <name type="scientific">Chitinophaga rupis</name>
    <dbReference type="NCBI Taxonomy" id="573321"/>
    <lineage>
        <taxon>Bacteria</taxon>
        <taxon>Pseudomonadati</taxon>
        <taxon>Bacteroidota</taxon>
        <taxon>Chitinophagia</taxon>
        <taxon>Chitinophagales</taxon>
        <taxon>Chitinophagaceae</taxon>
        <taxon>Chitinophaga</taxon>
    </lineage>
</organism>
<feature type="transmembrane region" description="Helical" evidence="1">
    <location>
        <begin position="87"/>
        <end position="106"/>
    </location>
</feature>
<keyword evidence="1" id="KW-0472">Membrane</keyword>
<name>A0A1H7LLA1_9BACT</name>
<feature type="transmembrane region" description="Helical" evidence="1">
    <location>
        <begin position="344"/>
        <end position="364"/>
    </location>
</feature>
<dbReference type="Proteomes" id="UP000198984">
    <property type="component" value="Unassembled WGS sequence"/>
</dbReference>
<feature type="transmembrane region" description="Helical" evidence="1">
    <location>
        <begin position="304"/>
        <end position="324"/>
    </location>
</feature>
<sequence>MSNSQRFLSLDVFRGLTVAGMILVNNPGSWSYVYTPLEHAPWHGCTPTDLVFPFFLFAVGNAMSFSMKKYQELGHATAVRKILKRTLLIFLIGVFLNWFPFFRWNAEGQLVFKSLSQLRIMGVLPRIALCYGLAALIIHFWGERRAFVIAGCLLLVYWWLVLAFGQGDPYSLEGYAGLRLDKWLLGEQHLYRGEGVPFDPEGILSTLPAVCNVIFGYLAGVYIQQKGKDYPMLCGLLVTGCLLVFTALCWNMVFPINKKIWTSSYVLYTVGIALLLLSVLMYAIEFRGWTKPAAFFEVFGKNPLFIYVMSGVVVKLYLLVRTGPDENLYGWLYEHIFRPIGGNYPGSLLFALFHVGLFWLLGWVMDKRKIYIRV</sequence>
<keyword evidence="3" id="KW-0808">Transferase</keyword>
<dbReference type="AlphaFoldDB" id="A0A1H7LLA1"/>
<feature type="transmembrane region" description="Helical" evidence="1">
    <location>
        <begin position="202"/>
        <end position="223"/>
    </location>
</feature>
<dbReference type="PANTHER" id="PTHR31061">
    <property type="entry name" value="LD22376P"/>
    <property type="match status" value="1"/>
</dbReference>
<feature type="transmembrane region" description="Helical" evidence="1">
    <location>
        <begin position="12"/>
        <end position="30"/>
    </location>
</feature>
<accession>A0A1H7LLA1</accession>
<dbReference type="GO" id="GO:0016746">
    <property type="term" value="F:acyltransferase activity"/>
    <property type="evidence" value="ECO:0007669"/>
    <property type="project" value="UniProtKB-KW"/>
</dbReference>
<evidence type="ECO:0000313" key="3">
    <source>
        <dbReference type="EMBL" id="SEK99734.1"/>
    </source>
</evidence>
<keyword evidence="1" id="KW-1133">Transmembrane helix</keyword>
<dbReference type="OrthoDB" id="9788724at2"/>
<dbReference type="PANTHER" id="PTHR31061:SF24">
    <property type="entry name" value="LD22376P"/>
    <property type="match status" value="1"/>
</dbReference>
<feature type="transmembrane region" description="Helical" evidence="1">
    <location>
        <begin position="50"/>
        <end position="67"/>
    </location>
</feature>
<feature type="transmembrane region" description="Helical" evidence="1">
    <location>
        <begin position="230"/>
        <end position="253"/>
    </location>
</feature>
<feature type="domain" description="Heparan-alpha-glucosaminide N-acetyltransferase catalytic" evidence="2">
    <location>
        <begin position="6"/>
        <end position="151"/>
    </location>
</feature>
<dbReference type="InterPro" id="IPR012429">
    <property type="entry name" value="HGSNAT_cat"/>
</dbReference>
<feature type="transmembrane region" description="Helical" evidence="1">
    <location>
        <begin position="265"/>
        <end position="284"/>
    </location>
</feature>
<dbReference type="Pfam" id="PF07786">
    <property type="entry name" value="HGSNAT_cat"/>
    <property type="match status" value="1"/>
</dbReference>